<gene>
    <name evidence="7" type="ordered locus">Runsl_5442</name>
</gene>
<evidence type="ECO:0000256" key="6">
    <source>
        <dbReference type="ARBA" id="ARBA00023004"/>
    </source>
</evidence>
<dbReference type="Proteomes" id="UP000000493">
    <property type="component" value="Chromosome"/>
</dbReference>
<dbReference type="PANTHER" id="PTHR12588">
    <property type="entry name" value="MYOINOSITOL OXYGENASE"/>
    <property type="match status" value="1"/>
</dbReference>
<comment type="cofactor">
    <cofactor evidence="1">
        <name>Fe cation</name>
        <dbReference type="ChEBI" id="CHEBI:24875"/>
    </cofactor>
</comment>
<dbReference type="EMBL" id="CP002859">
    <property type="protein sequence ID" value="AEI51733.1"/>
    <property type="molecule type" value="Genomic_DNA"/>
</dbReference>
<protein>
    <submittedName>
        <fullName evidence="7">Inositol oxygenase</fullName>
        <ecNumber evidence="7">1.13.99.1</ecNumber>
    </submittedName>
</protein>
<evidence type="ECO:0000256" key="1">
    <source>
        <dbReference type="ARBA" id="ARBA00001962"/>
    </source>
</evidence>
<comment type="subcellular location">
    <subcellularLocation>
        <location evidence="2">Cytoplasm</location>
    </subcellularLocation>
</comment>
<organism evidence="7 8">
    <name type="scientific">Runella slithyformis (strain ATCC 29530 / DSM 19594 / LMG 11500 / NCIMB 11436 / LSU 4)</name>
    <dbReference type="NCBI Taxonomy" id="761193"/>
    <lineage>
        <taxon>Bacteria</taxon>
        <taxon>Pseudomonadati</taxon>
        <taxon>Bacteroidota</taxon>
        <taxon>Cytophagia</taxon>
        <taxon>Cytophagales</taxon>
        <taxon>Spirosomataceae</taxon>
        <taxon>Runella</taxon>
    </lineage>
</organism>
<keyword evidence="6" id="KW-0408">Iron</keyword>
<dbReference type="KEGG" id="rsi:Runsl_5442"/>
<dbReference type="GO" id="GO:0005506">
    <property type="term" value="F:iron ion binding"/>
    <property type="evidence" value="ECO:0007669"/>
    <property type="project" value="InterPro"/>
</dbReference>
<proteinExistence type="predicted"/>
<evidence type="ECO:0000256" key="4">
    <source>
        <dbReference type="ARBA" id="ARBA00022723"/>
    </source>
</evidence>
<dbReference type="InterPro" id="IPR007828">
    <property type="entry name" value="Inositol_oxygenase"/>
</dbReference>
<evidence type="ECO:0000256" key="2">
    <source>
        <dbReference type="ARBA" id="ARBA00004496"/>
    </source>
</evidence>
<dbReference type="Pfam" id="PF05153">
    <property type="entry name" value="MIOX"/>
    <property type="match status" value="1"/>
</dbReference>
<keyword evidence="5 7" id="KW-0560">Oxidoreductase</keyword>
<dbReference type="GO" id="GO:0005737">
    <property type="term" value="C:cytoplasm"/>
    <property type="evidence" value="ECO:0007669"/>
    <property type="project" value="UniProtKB-SubCell"/>
</dbReference>
<evidence type="ECO:0000313" key="7">
    <source>
        <dbReference type="EMBL" id="AEI51733.1"/>
    </source>
</evidence>
<dbReference type="GO" id="GO:0019310">
    <property type="term" value="P:inositol catabolic process"/>
    <property type="evidence" value="ECO:0007669"/>
    <property type="project" value="InterPro"/>
</dbReference>
<keyword evidence="4" id="KW-0479">Metal-binding</keyword>
<keyword evidence="3" id="KW-0963">Cytoplasm</keyword>
<dbReference type="Gene3D" id="1.10.3210.10">
    <property type="entry name" value="Hypothetical protein af1432"/>
    <property type="match status" value="1"/>
</dbReference>
<reference evidence="8" key="1">
    <citation type="submission" date="2011-06" db="EMBL/GenBank/DDBJ databases">
        <title>The complete genome of chromosome of Runella slithyformis DSM 19594.</title>
        <authorList>
            <consortium name="US DOE Joint Genome Institute (JGI-PGF)"/>
            <person name="Lucas S."/>
            <person name="Han J."/>
            <person name="Lapidus A."/>
            <person name="Bruce D."/>
            <person name="Goodwin L."/>
            <person name="Pitluck S."/>
            <person name="Peters L."/>
            <person name="Kyrpides N."/>
            <person name="Mavromatis K."/>
            <person name="Ivanova N."/>
            <person name="Ovchinnikova G."/>
            <person name="Zhang X."/>
            <person name="Misra M."/>
            <person name="Detter J.C."/>
            <person name="Tapia R."/>
            <person name="Han C."/>
            <person name="Land M."/>
            <person name="Hauser L."/>
            <person name="Markowitz V."/>
            <person name="Cheng J.-F."/>
            <person name="Hugenholtz P."/>
            <person name="Woyke T."/>
            <person name="Wu D."/>
            <person name="Tindall B."/>
            <person name="Faehrich R."/>
            <person name="Brambilla E."/>
            <person name="Klenk H.-P."/>
            <person name="Eisen J.A."/>
        </authorList>
    </citation>
    <scope>NUCLEOTIDE SEQUENCE [LARGE SCALE GENOMIC DNA]</scope>
    <source>
        <strain evidence="8">ATCC 29530 / DSM 19594 / LMG 11500 / NCIMB 11436 / LSU 4</strain>
    </source>
</reference>
<reference evidence="7 8" key="2">
    <citation type="journal article" date="2012" name="Stand. Genomic Sci.">
        <title>Complete genome sequence of the aquatic bacterium Runella slithyformis type strain (LSU 4(T)).</title>
        <authorList>
            <person name="Copeland A."/>
            <person name="Zhang X."/>
            <person name="Misra M."/>
            <person name="Lapidus A."/>
            <person name="Nolan M."/>
            <person name="Lucas S."/>
            <person name="Deshpande S."/>
            <person name="Cheng J.F."/>
            <person name="Tapia R."/>
            <person name="Goodwin L.A."/>
            <person name="Pitluck S."/>
            <person name="Liolios K."/>
            <person name="Pagani I."/>
            <person name="Ivanova N."/>
            <person name="Mikhailova N."/>
            <person name="Pati A."/>
            <person name="Chen A."/>
            <person name="Palaniappan K."/>
            <person name="Land M."/>
            <person name="Hauser L."/>
            <person name="Pan C."/>
            <person name="Jeffries C.D."/>
            <person name="Detter J.C."/>
            <person name="Brambilla E.M."/>
            <person name="Rohde M."/>
            <person name="Djao O.D."/>
            <person name="Goker M."/>
            <person name="Sikorski J."/>
            <person name="Tindall B.J."/>
            <person name="Woyke T."/>
            <person name="Bristow J."/>
            <person name="Eisen J.A."/>
            <person name="Markowitz V."/>
            <person name="Hugenholtz P."/>
            <person name="Kyrpides N.C."/>
            <person name="Klenk H.P."/>
            <person name="Mavromatis K."/>
        </authorList>
    </citation>
    <scope>NUCLEOTIDE SEQUENCE [LARGE SCALE GENOMIC DNA]</scope>
    <source>
        <strain evidence="8">ATCC 29530 / DSM 19594 / LMG 11500 / NCIMB 11436 / LSU 4</strain>
    </source>
</reference>
<name>A0A7U4E8U6_RUNSL</name>
<dbReference type="PANTHER" id="PTHR12588:SF0">
    <property type="entry name" value="INOSITOL OXYGENASE"/>
    <property type="match status" value="1"/>
</dbReference>
<evidence type="ECO:0000313" key="8">
    <source>
        <dbReference type="Proteomes" id="UP000000493"/>
    </source>
</evidence>
<dbReference type="SUPFAM" id="SSF109604">
    <property type="entry name" value="HD-domain/PDEase-like"/>
    <property type="match status" value="1"/>
</dbReference>
<dbReference type="AlphaFoldDB" id="A0A7U4E8U6"/>
<dbReference type="EC" id="1.13.99.1" evidence="7"/>
<sequence length="308" mass="36567">MLSHTNVILYINIIMNSTQYTDAEIAPLASLDEWEDDLILRYPDPDSLAQAKAKEEFRNYDDPARDTVKEFYRLNHKYQTYDFVMEKRQDFLKFNKKEMTLWDSFEFLNTLVDDSDPDIALDQLQHLLQTSEAIRADGHPDWFVLTGLLHDMGKVLCLFGEPQWAVVGDTFPVGCQHSDKIVYPEFFAANPDSTDERFNTKYGVYEPNCGLRNVHMSWGHDEYLYQMTKNYLPESALYMIRYHSFYAQHRENAYTHLMDEHDHEYFKWVKVFNPYDLYTKSPKVPDWNELRPYYEDLAAKYLPSTLKF</sequence>
<evidence type="ECO:0000256" key="3">
    <source>
        <dbReference type="ARBA" id="ARBA00022490"/>
    </source>
</evidence>
<evidence type="ECO:0000256" key="5">
    <source>
        <dbReference type="ARBA" id="ARBA00023002"/>
    </source>
</evidence>
<dbReference type="GO" id="GO:0050113">
    <property type="term" value="F:inositol oxygenase activity"/>
    <property type="evidence" value="ECO:0007669"/>
    <property type="project" value="UniProtKB-EC"/>
</dbReference>
<keyword evidence="8" id="KW-1185">Reference proteome</keyword>
<accession>A0A7U4E8U6</accession>